<dbReference type="SUPFAM" id="SSF111064">
    <property type="entry name" value="Hut operon positive regulatory protein HutP"/>
    <property type="match status" value="1"/>
</dbReference>
<comment type="caution">
    <text evidence="10">The sequence shown here is derived from an EMBL/GenBank/DDBJ whole genome shotgun (WGS) entry which is preliminary data.</text>
</comment>
<accession>A0A556PH20</accession>
<name>A0A556PH20_9BACI</name>
<sequence length="149" mass="16371">MEKDNQVGIGKFALQLVLDFSDETDAANKNHSNSNYDFCIGKTGAMDLKKVVSAIETASKRNQIIKEDLYRETHALYHAILEAIQGVTRGQSQLGEIMRTVGLRFAVVRGKPYKNKAEGEWLAVALYGTIGAPIKGLEHETVGLGINHI</sequence>
<reference evidence="10 11" key="1">
    <citation type="submission" date="2019-07" db="EMBL/GenBank/DDBJ databases">
        <title>Allobacillus sp. nov. SKP isolated from shrimp paste of Euphausiacea.</title>
        <authorList>
            <person name="Kanchanasin P."/>
            <person name="Tanasupawat S."/>
            <person name="Shi W."/>
            <person name="Wu L."/>
            <person name="Ma J."/>
        </authorList>
    </citation>
    <scope>NUCLEOTIDE SEQUENCE [LARGE SCALE GENOMIC DNA]</scope>
    <source>
        <strain evidence="10 11">SKP4-8</strain>
    </source>
</reference>
<keyword evidence="5" id="KW-0369">Histidine metabolism</keyword>
<dbReference type="NCBIfam" id="NF002838">
    <property type="entry name" value="PRK03065.1"/>
    <property type="match status" value="1"/>
</dbReference>
<keyword evidence="11" id="KW-1185">Reference proteome</keyword>
<organism evidence="10 11">
    <name type="scientific">Allobacillus salarius</name>
    <dbReference type="NCBI Taxonomy" id="1955272"/>
    <lineage>
        <taxon>Bacteria</taxon>
        <taxon>Bacillati</taxon>
        <taxon>Bacillota</taxon>
        <taxon>Bacilli</taxon>
        <taxon>Bacillales</taxon>
        <taxon>Bacillaceae</taxon>
        <taxon>Allobacillus</taxon>
    </lineage>
</organism>
<dbReference type="OrthoDB" id="2388985at2"/>
<comment type="subunit">
    <text evidence="3">Homohexamer.</text>
</comment>
<comment type="similarity">
    <text evidence="2">Belongs to the HutP family.</text>
</comment>
<dbReference type="RefSeq" id="WP_144088957.1">
    <property type="nucleotide sequence ID" value="NZ_VMHE01000014.1"/>
</dbReference>
<dbReference type="Proteomes" id="UP000316425">
    <property type="component" value="Unassembled WGS sequence"/>
</dbReference>
<evidence type="ECO:0000256" key="6">
    <source>
        <dbReference type="ARBA" id="ARBA00022884"/>
    </source>
</evidence>
<comment type="function">
    <text evidence="1">Antiterminator that binds to cis-acting regulatory sequences on the mRNA in the presence of histidine, thereby suppressing transcription termination and activating the hut operon for histidine utilization.</text>
</comment>
<gene>
    <name evidence="10" type="primary">hutP</name>
    <name evidence="10" type="ORF">FPQ13_08730</name>
</gene>
<dbReference type="Gene3D" id="3.40.1510.10">
    <property type="entry name" value="Hut operon regulatory protein HutP"/>
    <property type="match status" value="1"/>
</dbReference>
<dbReference type="Pfam" id="PF09021">
    <property type="entry name" value="HutP"/>
    <property type="match status" value="1"/>
</dbReference>
<evidence type="ECO:0000256" key="7">
    <source>
        <dbReference type="ARBA" id="ARBA00023015"/>
    </source>
</evidence>
<evidence type="ECO:0000313" key="11">
    <source>
        <dbReference type="Proteomes" id="UP000316425"/>
    </source>
</evidence>
<keyword evidence="6" id="KW-0694">RNA-binding</keyword>
<evidence type="ECO:0000313" key="10">
    <source>
        <dbReference type="EMBL" id="TSJ63673.1"/>
    </source>
</evidence>
<evidence type="ECO:0000256" key="3">
    <source>
        <dbReference type="ARBA" id="ARBA00011643"/>
    </source>
</evidence>
<evidence type="ECO:0000256" key="4">
    <source>
        <dbReference type="ARBA" id="ARBA00019377"/>
    </source>
</evidence>
<dbReference type="GO" id="GO:0003723">
    <property type="term" value="F:RNA binding"/>
    <property type="evidence" value="ECO:0007669"/>
    <property type="project" value="UniProtKB-KW"/>
</dbReference>
<keyword evidence="8" id="KW-0010">Activator</keyword>
<dbReference type="InterPro" id="IPR036482">
    <property type="entry name" value="Regulatory_HutP_sf"/>
</dbReference>
<dbReference type="EMBL" id="VMHE01000014">
    <property type="protein sequence ID" value="TSJ63673.1"/>
    <property type="molecule type" value="Genomic_DNA"/>
</dbReference>
<dbReference type="GO" id="GO:0006547">
    <property type="term" value="P:L-histidine metabolic process"/>
    <property type="evidence" value="ECO:0007669"/>
    <property type="project" value="UniProtKB-KW"/>
</dbReference>
<protein>
    <recommendedName>
        <fullName evidence="4">Hut operon positive regulatory protein</fullName>
    </recommendedName>
</protein>
<evidence type="ECO:0000256" key="5">
    <source>
        <dbReference type="ARBA" id="ARBA00022808"/>
    </source>
</evidence>
<evidence type="ECO:0000256" key="8">
    <source>
        <dbReference type="ARBA" id="ARBA00023159"/>
    </source>
</evidence>
<keyword evidence="9" id="KW-0804">Transcription</keyword>
<evidence type="ECO:0000256" key="9">
    <source>
        <dbReference type="ARBA" id="ARBA00023163"/>
    </source>
</evidence>
<evidence type="ECO:0000256" key="1">
    <source>
        <dbReference type="ARBA" id="ARBA00002945"/>
    </source>
</evidence>
<proteinExistence type="inferred from homology"/>
<dbReference type="AlphaFoldDB" id="A0A556PH20"/>
<evidence type="ECO:0000256" key="2">
    <source>
        <dbReference type="ARBA" id="ARBA00009992"/>
    </source>
</evidence>
<keyword evidence="7" id="KW-0805">Transcription regulation</keyword>
<dbReference type="InterPro" id="IPR015111">
    <property type="entry name" value="Regulatory_HutP"/>
</dbReference>